<evidence type="ECO:0000256" key="6">
    <source>
        <dbReference type="ARBA" id="ARBA00022552"/>
    </source>
</evidence>
<evidence type="ECO:0000313" key="13">
    <source>
        <dbReference type="EMBL" id="ODQ60884.1"/>
    </source>
</evidence>
<dbReference type="GO" id="GO:0016075">
    <property type="term" value="P:rRNA catabolic process"/>
    <property type="evidence" value="ECO:0007669"/>
    <property type="project" value="TreeGrafter"/>
</dbReference>
<keyword evidence="5" id="KW-0963">Cytoplasm</keyword>
<proteinExistence type="inferred from homology"/>
<dbReference type="InterPro" id="IPR001247">
    <property type="entry name" value="ExoRNase_PH_dom1"/>
</dbReference>
<dbReference type="GO" id="GO:0035925">
    <property type="term" value="F:mRNA 3'-UTR AU-rich region binding"/>
    <property type="evidence" value="ECO:0007669"/>
    <property type="project" value="TreeGrafter"/>
</dbReference>
<dbReference type="FunFam" id="3.30.230.70:FF:000005">
    <property type="entry name" value="Exosome complex component RRP45"/>
    <property type="match status" value="1"/>
</dbReference>
<organism evidence="13 14">
    <name type="scientific">Wickerhamomyces anomalus (strain ATCC 58044 / CBS 1984 / NCYC 433 / NRRL Y-366-8)</name>
    <name type="common">Yeast</name>
    <name type="synonym">Hansenula anomala</name>
    <dbReference type="NCBI Taxonomy" id="683960"/>
    <lineage>
        <taxon>Eukaryota</taxon>
        <taxon>Fungi</taxon>
        <taxon>Dikarya</taxon>
        <taxon>Ascomycota</taxon>
        <taxon>Saccharomycotina</taxon>
        <taxon>Saccharomycetes</taxon>
        <taxon>Phaffomycetales</taxon>
        <taxon>Wickerhamomycetaceae</taxon>
        <taxon>Wickerhamomyces</taxon>
    </lineage>
</organism>
<keyword evidence="7" id="KW-0271">Exosome</keyword>
<dbReference type="Pfam" id="PF03725">
    <property type="entry name" value="RNase_PH_C"/>
    <property type="match status" value="1"/>
</dbReference>
<dbReference type="SUPFAM" id="SSF55666">
    <property type="entry name" value="Ribonuclease PH domain 2-like"/>
    <property type="match status" value="1"/>
</dbReference>
<accession>A0A1E3P6J8</accession>
<evidence type="ECO:0000256" key="10">
    <source>
        <dbReference type="ARBA" id="ARBA00077933"/>
    </source>
</evidence>
<dbReference type="InterPro" id="IPR050590">
    <property type="entry name" value="Exosome_comp_Rrp42_subfam"/>
</dbReference>
<dbReference type="OrthoDB" id="10264038at2759"/>
<dbReference type="GO" id="GO:0005730">
    <property type="term" value="C:nucleolus"/>
    <property type="evidence" value="ECO:0007669"/>
    <property type="project" value="UniProtKB-SubCell"/>
</dbReference>
<dbReference type="AlphaFoldDB" id="A0A1E3P6J8"/>
<evidence type="ECO:0000256" key="9">
    <source>
        <dbReference type="ARBA" id="ARBA00023242"/>
    </source>
</evidence>
<evidence type="ECO:0000256" key="8">
    <source>
        <dbReference type="ARBA" id="ARBA00022884"/>
    </source>
</evidence>
<dbReference type="GO" id="GO:0000467">
    <property type="term" value="P:exonucleolytic trimming to generate mature 3'-end of 5.8S rRNA from tricistronic rRNA transcript (SSU-rRNA, 5.8S rRNA, LSU-rRNA)"/>
    <property type="evidence" value="ECO:0007669"/>
    <property type="project" value="EnsemblFungi"/>
</dbReference>
<dbReference type="SUPFAM" id="SSF54211">
    <property type="entry name" value="Ribosomal protein S5 domain 2-like"/>
    <property type="match status" value="1"/>
</dbReference>
<evidence type="ECO:0000256" key="7">
    <source>
        <dbReference type="ARBA" id="ARBA00022835"/>
    </source>
</evidence>
<dbReference type="EMBL" id="KV454209">
    <property type="protein sequence ID" value="ODQ60884.1"/>
    <property type="molecule type" value="Genomic_DNA"/>
</dbReference>
<dbReference type="InterPro" id="IPR020568">
    <property type="entry name" value="Ribosomal_Su5_D2-typ_SF"/>
</dbReference>
<keyword evidence="14" id="KW-1185">Reference proteome</keyword>
<evidence type="ECO:0000256" key="5">
    <source>
        <dbReference type="ARBA" id="ARBA00022490"/>
    </source>
</evidence>
<dbReference type="InterPro" id="IPR033100">
    <property type="entry name" value="Rrp45"/>
</dbReference>
<dbReference type="GO" id="GO:0034473">
    <property type="term" value="P:U1 snRNA 3'-end processing"/>
    <property type="evidence" value="ECO:0007669"/>
    <property type="project" value="EnsemblFungi"/>
</dbReference>
<dbReference type="GeneID" id="30201337"/>
<comment type="similarity">
    <text evidence="3">Belongs to the RNase PH family.</text>
</comment>
<dbReference type="STRING" id="683960.A0A1E3P6J8"/>
<dbReference type="GO" id="GO:0071035">
    <property type="term" value="P:nuclear polyadenylation-dependent rRNA catabolic process"/>
    <property type="evidence" value="ECO:0007669"/>
    <property type="project" value="EnsemblFungi"/>
</dbReference>
<dbReference type="GO" id="GO:0000176">
    <property type="term" value="C:nuclear exosome (RNase complex)"/>
    <property type="evidence" value="ECO:0007669"/>
    <property type="project" value="EnsemblFungi"/>
</dbReference>
<dbReference type="GO" id="GO:0034476">
    <property type="term" value="P:U5 snRNA 3'-end processing"/>
    <property type="evidence" value="ECO:0007669"/>
    <property type="project" value="EnsemblFungi"/>
</dbReference>
<dbReference type="PANTHER" id="PTHR11097:SF14">
    <property type="entry name" value="EXOSOME COMPLEX COMPONENT RRP45"/>
    <property type="match status" value="1"/>
</dbReference>
<dbReference type="InterPro" id="IPR027408">
    <property type="entry name" value="PNPase/RNase_PH_dom_sf"/>
</dbReference>
<comment type="subcellular location">
    <subcellularLocation>
        <location evidence="1">Cytoplasm</location>
    </subcellularLocation>
    <subcellularLocation>
        <location evidence="2">Nucleus</location>
        <location evidence="2">Nucleolus</location>
    </subcellularLocation>
</comment>
<gene>
    <name evidence="13" type="ORF">WICANDRAFT_67546</name>
</gene>
<feature type="domain" description="Exoribonuclease phosphorolytic" evidence="12">
    <location>
        <begin position="190"/>
        <end position="267"/>
    </location>
</feature>
<evidence type="ECO:0000256" key="4">
    <source>
        <dbReference type="ARBA" id="ARBA00019572"/>
    </source>
</evidence>
<protein>
    <recommendedName>
        <fullName evidence="4">Exosome complex component RRP45</fullName>
    </recommendedName>
    <alternativeName>
        <fullName evidence="10">Ribosomal RNA-processing protein 45</fullName>
    </alternativeName>
</protein>
<name>A0A1E3P6J8_WICAA</name>
<evidence type="ECO:0000259" key="11">
    <source>
        <dbReference type="Pfam" id="PF01138"/>
    </source>
</evidence>
<dbReference type="InterPro" id="IPR015847">
    <property type="entry name" value="ExoRNase_PH_dom2"/>
</dbReference>
<dbReference type="GO" id="GO:0071028">
    <property type="term" value="P:nuclear mRNA surveillance"/>
    <property type="evidence" value="ECO:0007669"/>
    <property type="project" value="TreeGrafter"/>
</dbReference>
<dbReference type="Proteomes" id="UP000094112">
    <property type="component" value="Unassembled WGS sequence"/>
</dbReference>
<evidence type="ECO:0000256" key="3">
    <source>
        <dbReference type="ARBA" id="ARBA00006678"/>
    </source>
</evidence>
<feature type="domain" description="Exoribonuclease phosphorolytic" evidence="11">
    <location>
        <begin position="32"/>
        <end position="162"/>
    </location>
</feature>
<dbReference type="CDD" id="cd11368">
    <property type="entry name" value="RNase_PH_RRP45"/>
    <property type="match status" value="1"/>
</dbReference>
<keyword evidence="6" id="KW-0698">rRNA processing</keyword>
<keyword evidence="8" id="KW-0694">RNA-binding</keyword>
<sequence>MAKGIEVSVNERDFVFEALKQGIRIDGRKLDQFRDVEITLGDEYGYVDVKMGKTRVVARISADIVSPFEDRPFEGLFQVSTEISPMASAMFENGRQSDDELLISRAIEKAVRRSGALDLESLCIIAGSKCWSVRADIHFLDCDGGFIDASCIAVMTGLQHFRKNDITVSGEQIIVHSTEEREPVELSILHVPICVTFAFFNPTDIEENIKGDSNSEISVVDATLQEELLKDGVLTVTINKNREICQITKAGGLPMDALTLMECSRKAYGIAEKLTKQIKELLEADYKKRNEGIQFRELRAENDR</sequence>
<reference evidence="13 14" key="1">
    <citation type="journal article" date="2016" name="Proc. Natl. Acad. Sci. U.S.A.">
        <title>Comparative genomics of biotechnologically important yeasts.</title>
        <authorList>
            <person name="Riley R."/>
            <person name="Haridas S."/>
            <person name="Wolfe K.H."/>
            <person name="Lopes M.R."/>
            <person name="Hittinger C.T."/>
            <person name="Goeker M."/>
            <person name="Salamov A.A."/>
            <person name="Wisecaver J.H."/>
            <person name="Long T.M."/>
            <person name="Calvey C.H."/>
            <person name="Aerts A.L."/>
            <person name="Barry K.W."/>
            <person name="Choi C."/>
            <person name="Clum A."/>
            <person name="Coughlan A.Y."/>
            <person name="Deshpande S."/>
            <person name="Douglass A.P."/>
            <person name="Hanson S.J."/>
            <person name="Klenk H.-P."/>
            <person name="LaButti K.M."/>
            <person name="Lapidus A."/>
            <person name="Lindquist E.A."/>
            <person name="Lipzen A.M."/>
            <person name="Meier-Kolthoff J.P."/>
            <person name="Ohm R.A."/>
            <person name="Otillar R.P."/>
            <person name="Pangilinan J.L."/>
            <person name="Peng Y."/>
            <person name="Rokas A."/>
            <person name="Rosa C.A."/>
            <person name="Scheuner C."/>
            <person name="Sibirny A.A."/>
            <person name="Slot J.C."/>
            <person name="Stielow J.B."/>
            <person name="Sun H."/>
            <person name="Kurtzman C.P."/>
            <person name="Blackwell M."/>
            <person name="Grigoriev I.V."/>
            <person name="Jeffries T.W."/>
        </authorList>
    </citation>
    <scope>NUCLEOTIDE SEQUENCE [LARGE SCALE GENOMIC DNA]</scope>
    <source>
        <strain evidence="14">ATCC 58044 / CBS 1984 / NCYC 433 / NRRL Y-366-8</strain>
    </source>
</reference>
<evidence type="ECO:0000313" key="14">
    <source>
        <dbReference type="Proteomes" id="UP000094112"/>
    </source>
</evidence>
<evidence type="ECO:0000256" key="1">
    <source>
        <dbReference type="ARBA" id="ARBA00004496"/>
    </source>
</evidence>
<dbReference type="GO" id="GO:0000177">
    <property type="term" value="C:cytoplasmic exosome (RNase complex)"/>
    <property type="evidence" value="ECO:0007669"/>
    <property type="project" value="EnsemblFungi"/>
</dbReference>
<dbReference type="Gene3D" id="3.30.230.70">
    <property type="entry name" value="GHMP Kinase, N-terminal domain"/>
    <property type="match status" value="1"/>
</dbReference>
<keyword evidence="9" id="KW-0539">Nucleus</keyword>
<dbReference type="Pfam" id="PF01138">
    <property type="entry name" value="RNase_PH"/>
    <property type="match status" value="1"/>
</dbReference>
<dbReference type="GO" id="GO:0034475">
    <property type="term" value="P:U4 snRNA 3'-end processing"/>
    <property type="evidence" value="ECO:0007669"/>
    <property type="project" value="EnsemblFungi"/>
</dbReference>
<dbReference type="InterPro" id="IPR036345">
    <property type="entry name" value="ExoRNase_PH_dom2_sf"/>
</dbReference>
<evidence type="ECO:0000256" key="2">
    <source>
        <dbReference type="ARBA" id="ARBA00004604"/>
    </source>
</evidence>
<dbReference type="GO" id="GO:0071038">
    <property type="term" value="P:TRAMP-dependent tRNA surveillance pathway"/>
    <property type="evidence" value="ECO:0007669"/>
    <property type="project" value="EnsemblFungi"/>
</dbReference>
<dbReference type="RefSeq" id="XP_019040091.1">
    <property type="nucleotide sequence ID" value="XM_019184091.1"/>
</dbReference>
<evidence type="ECO:0000259" key="12">
    <source>
        <dbReference type="Pfam" id="PF03725"/>
    </source>
</evidence>
<dbReference type="PANTHER" id="PTHR11097">
    <property type="entry name" value="EXOSOME COMPLEX EXONUCLEASE RIBOSOMAL RNA PROCESSING PROTEIN"/>
    <property type="match status" value="1"/>
</dbReference>